<reference evidence="3 4" key="1">
    <citation type="submission" date="2015-04" db="EMBL/GenBank/DDBJ databases">
        <title>Lasius niger genome sequencing.</title>
        <authorList>
            <person name="Konorov E.A."/>
            <person name="Nikitin M.A."/>
            <person name="Kirill M.V."/>
            <person name="Chang P."/>
        </authorList>
    </citation>
    <scope>NUCLEOTIDE SEQUENCE [LARGE SCALE GENOMIC DNA]</scope>
    <source>
        <tissue evidence="3">Whole</tissue>
    </source>
</reference>
<dbReference type="Pfam" id="PF10545">
    <property type="entry name" value="MADF_DNA_bdg"/>
    <property type="match status" value="1"/>
</dbReference>
<dbReference type="PaxDb" id="67767-A0A0J7MMZ3"/>
<dbReference type="InterPro" id="IPR006578">
    <property type="entry name" value="MADF-dom"/>
</dbReference>
<evidence type="ECO:0000259" key="2">
    <source>
        <dbReference type="PROSITE" id="PS51029"/>
    </source>
</evidence>
<organism evidence="3 4">
    <name type="scientific">Lasius niger</name>
    <name type="common">Black garden ant</name>
    <dbReference type="NCBI Taxonomy" id="67767"/>
    <lineage>
        <taxon>Eukaryota</taxon>
        <taxon>Metazoa</taxon>
        <taxon>Ecdysozoa</taxon>
        <taxon>Arthropoda</taxon>
        <taxon>Hexapoda</taxon>
        <taxon>Insecta</taxon>
        <taxon>Pterygota</taxon>
        <taxon>Neoptera</taxon>
        <taxon>Endopterygota</taxon>
        <taxon>Hymenoptera</taxon>
        <taxon>Apocrita</taxon>
        <taxon>Aculeata</taxon>
        <taxon>Formicoidea</taxon>
        <taxon>Formicidae</taxon>
        <taxon>Formicinae</taxon>
        <taxon>Lasius</taxon>
        <taxon>Lasius</taxon>
    </lineage>
</organism>
<gene>
    <name evidence="3" type="ORF">RF55_24580</name>
</gene>
<evidence type="ECO:0000313" key="3">
    <source>
        <dbReference type="EMBL" id="KMQ81985.1"/>
    </source>
</evidence>
<feature type="domain" description="MADF" evidence="2">
    <location>
        <begin position="70"/>
        <end position="119"/>
    </location>
</feature>
<dbReference type="Proteomes" id="UP000036403">
    <property type="component" value="Unassembled WGS sequence"/>
</dbReference>
<dbReference type="AlphaFoldDB" id="A0A0J7MMZ3"/>
<accession>A0A0J7MMZ3</accession>
<keyword evidence="4" id="KW-1185">Reference proteome</keyword>
<evidence type="ECO:0000256" key="1">
    <source>
        <dbReference type="SAM" id="MobiDB-lite"/>
    </source>
</evidence>
<dbReference type="EMBL" id="LBMM01029679">
    <property type="protein sequence ID" value="KMQ81985.1"/>
    <property type="molecule type" value="Genomic_DNA"/>
</dbReference>
<name>A0A0J7MMZ3_LASNI</name>
<proteinExistence type="predicted"/>
<dbReference type="PROSITE" id="PS51029">
    <property type="entry name" value="MADF"/>
    <property type="match status" value="1"/>
</dbReference>
<protein>
    <submittedName>
        <fullName evidence="3">Histone H3</fullName>
    </submittedName>
</protein>
<feature type="non-terminal residue" evidence="3">
    <location>
        <position position="1"/>
    </location>
</feature>
<dbReference type="OrthoDB" id="6159213at2759"/>
<feature type="compositionally biased region" description="Basic and acidic residues" evidence="1">
    <location>
        <begin position="41"/>
        <end position="60"/>
    </location>
</feature>
<evidence type="ECO:0000313" key="4">
    <source>
        <dbReference type="Proteomes" id="UP000036403"/>
    </source>
</evidence>
<feature type="region of interest" description="Disordered" evidence="1">
    <location>
        <begin position="32"/>
        <end position="60"/>
    </location>
</feature>
<comment type="caution">
    <text evidence="3">The sequence shown here is derived from an EMBL/GenBank/DDBJ whole genome shotgun (WGS) entry which is preliminary data.</text>
</comment>
<sequence length="119" mass="13693">VEHSCFANLDDSTEAIYVVETDRVYRGTAANVEQVQENVDGTDHEQSSSVSDNKKGRNKEDKQWADYDELLIDAVMKRPCLWNHTIPVKQRSPLVIKEAWIEIASELNGKFEIEMIKKR</sequence>